<proteinExistence type="predicted"/>
<protein>
    <submittedName>
        <fullName evidence="3">Uncharacterized protein</fullName>
    </submittedName>
</protein>
<evidence type="ECO:0000313" key="3">
    <source>
        <dbReference type="EMBL" id="EMA27373.1"/>
    </source>
</evidence>
<keyword evidence="4" id="KW-1185">Reference proteome</keyword>
<evidence type="ECO:0000313" key="5">
    <source>
        <dbReference type="Proteomes" id="UP000186547"/>
    </source>
</evidence>
<dbReference type="AlphaFoldDB" id="M0L2Q2"/>
<dbReference type="GeneID" id="30919580"/>
<dbReference type="KEGG" id="hlc:CHINAEXTREME00610"/>
<gene>
    <name evidence="3" type="ORF">C445_20375</name>
    <name evidence="2" type="ORF">CHINAEXTREME_00610</name>
</gene>
<evidence type="ECO:0000313" key="4">
    <source>
        <dbReference type="Proteomes" id="UP000011555"/>
    </source>
</evidence>
<reference evidence="2 5" key="1">
    <citation type="journal article" date="2011" name="J. Bacteriol.">
        <title>Genome sequence of Halobiforma lacisalsi AJ5, an extremely halophilic archaeon which harbors a bop gene.</title>
        <authorList>
            <person name="Jiang X."/>
            <person name="Wang S."/>
            <person name="Cheng H."/>
            <person name="Huo Y."/>
            <person name="Zhang X."/>
            <person name="Zhu X."/>
            <person name="Han X."/>
            <person name="Ni P."/>
            <person name="Wu M."/>
        </authorList>
    </citation>
    <scope>NUCLEOTIDE SEQUENCE [LARGE SCALE GENOMIC DNA]</scope>
    <source>
        <strain evidence="2 5">AJ5</strain>
    </source>
</reference>
<dbReference type="Proteomes" id="UP000186547">
    <property type="component" value="Chromosome"/>
</dbReference>
<evidence type="ECO:0000313" key="2">
    <source>
        <dbReference type="EMBL" id="APW96352.1"/>
    </source>
</evidence>
<feature type="transmembrane region" description="Helical" evidence="1">
    <location>
        <begin position="20"/>
        <end position="40"/>
    </location>
</feature>
<dbReference type="RefSeq" id="WP_007143749.1">
    <property type="nucleotide sequence ID" value="NZ_AOLZ01000077.1"/>
</dbReference>
<keyword evidence="1" id="KW-0472">Membrane</keyword>
<name>M0L2Q2_NATLA</name>
<keyword evidence="1" id="KW-0812">Transmembrane</keyword>
<evidence type="ECO:0000256" key="1">
    <source>
        <dbReference type="SAM" id="Phobius"/>
    </source>
</evidence>
<accession>M0L2Q2</accession>
<dbReference type="STRING" id="358396.CHINAEXTREME_00610"/>
<organism evidence="3 4">
    <name type="scientific">Natronobacterium lacisalsi AJ5</name>
    <dbReference type="NCBI Taxonomy" id="358396"/>
    <lineage>
        <taxon>Archaea</taxon>
        <taxon>Methanobacteriati</taxon>
        <taxon>Methanobacteriota</taxon>
        <taxon>Stenosarchaea group</taxon>
        <taxon>Halobacteria</taxon>
        <taxon>Halobacteriales</taxon>
        <taxon>Natrialbaceae</taxon>
        <taxon>Natronobacterium</taxon>
    </lineage>
</organism>
<reference evidence="2" key="3">
    <citation type="submission" date="2017-01" db="EMBL/GenBank/DDBJ databases">
        <authorList>
            <person name="Mah S.A."/>
            <person name="Swanson W.J."/>
            <person name="Moy G.W."/>
            <person name="Vacquier V.D."/>
        </authorList>
    </citation>
    <scope>NUCLEOTIDE SEQUENCE</scope>
    <source>
        <strain evidence="2">AJ5</strain>
    </source>
</reference>
<reference evidence="3 4" key="2">
    <citation type="journal article" date="2014" name="PLoS Genet.">
        <title>Phylogenetically driven sequencing of extremely halophilic archaea reveals strategies for static and dynamic osmo-response.</title>
        <authorList>
            <person name="Becker E.A."/>
            <person name="Seitzer P.M."/>
            <person name="Tritt A."/>
            <person name="Larsen D."/>
            <person name="Krusor M."/>
            <person name="Yao A.I."/>
            <person name="Wu D."/>
            <person name="Madern D."/>
            <person name="Eisen J.A."/>
            <person name="Darling A.E."/>
            <person name="Facciotti M.T."/>
        </authorList>
    </citation>
    <scope>NUCLEOTIDE SEQUENCE [LARGE SCALE GENOMIC DNA]</scope>
    <source>
        <strain evidence="3 4">AJ5</strain>
    </source>
</reference>
<dbReference type="Proteomes" id="UP000011555">
    <property type="component" value="Unassembled WGS sequence"/>
</dbReference>
<keyword evidence="1" id="KW-1133">Transmembrane helix</keyword>
<dbReference type="eggNOG" id="ENOG502N5RM">
    <property type="taxonomic scope" value="Archaea"/>
</dbReference>
<sequence length="291" mass="32303">MGGRRDADDGRWRRHPRRTLLRAVGTVGAVSALGGVGSAVRSRTVASDADADGIPDHRKRSAEFHARLESIFGSHQFEGLEPGRRDLLIDVRYVGDATISTATERTIVDLFRDNGIHAQWLEYPRRYDLETVADRYGLSVGGLLWGVHSFYREEIEPSLEDVALQLIVVPGTDEGPYEGRIYSRWMDLIGGGLDRDGYVNGFSLGNRAVVTDRDDREAEARLVLHELAHLALCHADDPANDGVMGTGDRLDLTDGEWAKLREGLSNVRDGTGYDFLFRPCLWDENLAAILD</sequence>
<dbReference type="EMBL" id="AOLZ01000077">
    <property type="protein sequence ID" value="EMA27373.1"/>
    <property type="molecule type" value="Genomic_DNA"/>
</dbReference>
<dbReference type="EMBL" id="CP019285">
    <property type="protein sequence ID" value="APW96352.1"/>
    <property type="molecule type" value="Genomic_DNA"/>
</dbReference>